<keyword evidence="1" id="KW-0732">Signal</keyword>
<dbReference type="VEuPathDB" id="FungiDB:RhiirFUN_021274"/>
<dbReference type="AlphaFoldDB" id="A0A915Z2M9"/>
<gene>
    <name evidence="2" type="ORF">CHRIB12_LOCUS7295</name>
</gene>
<feature type="signal peptide" evidence="1">
    <location>
        <begin position="1"/>
        <end position="23"/>
    </location>
</feature>
<feature type="chain" id="PRO_5037563750" evidence="1">
    <location>
        <begin position="24"/>
        <end position="122"/>
    </location>
</feature>
<proteinExistence type="predicted"/>
<protein>
    <submittedName>
        <fullName evidence="2">Uncharacterized protein</fullName>
    </submittedName>
</protein>
<reference evidence="2" key="1">
    <citation type="submission" date="2020-05" db="EMBL/GenBank/DDBJ databases">
        <authorList>
            <person name="Rincon C."/>
            <person name="Sanders R I."/>
            <person name="Robbins C."/>
            <person name="Chaturvedi A."/>
        </authorList>
    </citation>
    <scope>NUCLEOTIDE SEQUENCE</scope>
    <source>
        <strain evidence="2">CHB12</strain>
    </source>
</reference>
<dbReference type="OrthoDB" id="2303051at2759"/>
<evidence type="ECO:0000313" key="2">
    <source>
        <dbReference type="EMBL" id="CAB5358333.1"/>
    </source>
</evidence>
<dbReference type="EMBL" id="CAGKOT010000012">
    <property type="protein sequence ID" value="CAB5358333.1"/>
    <property type="molecule type" value="Genomic_DNA"/>
</dbReference>
<accession>A0A915Z2M9</accession>
<evidence type="ECO:0000256" key="1">
    <source>
        <dbReference type="SAM" id="SignalP"/>
    </source>
</evidence>
<organism evidence="2 3">
    <name type="scientific">Rhizophagus irregularis</name>
    <dbReference type="NCBI Taxonomy" id="588596"/>
    <lineage>
        <taxon>Eukaryota</taxon>
        <taxon>Fungi</taxon>
        <taxon>Fungi incertae sedis</taxon>
        <taxon>Mucoromycota</taxon>
        <taxon>Glomeromycotina</taxon>
        <taxon>Glomeromycetes</taxon>
        <taxon>Glomerales</taxon>
        <taxon>Glomeraceae</taxon>
        <taxon>Rhizophagus</taxon>
    </lineage>
</organism>
<name>A0A915Z2M9_9GLOM</name>
<evidence type="ECO:0000313" key="3">
    <source>
        <dbReference type="Proteomes" id="UP000684084"/>
    </source>
</evidence>
<comment type="caution">
    <text evidence="2">The sequence shown here is derived from an EMBL/GenBank/DDBJ whole genome shotgun (WGS) entry which is preliminary data.</text>
</comment>
<sequence length="122" mass="14167">MKLQSFYLLTVLFMCFYIMDVKAFTVITALELDLCRCRIWIEDSNGNRIAGDKHYHDCSDHSSISSDDDDYETINFPNQTYTVHAKVQASFEKQKVRGPFNEDTCYGIYGNVDDWTFDQTSC</sequence>
<dbReference type="Proteomes" id="UP000684084">
    <property type="component" value="Unassembled WGS sequence"/>
</dbReference>